<gene>
    <name evidence="6" type="ORF">UA74_16905</name>
</gene>
<dbReference type="InterPro" id="IPR036388">
    <property type="entry name" value="WH-like_DNA-bd_sf"/>
</dbReference>
<evidence type="ECO:0000256" key="2">
    <source>
        <dbReference type="ARBA" id="ARBA00023125"/>
    </source>
</evidence>
<dbReference type="InterPro" id="IPR000835">
    <property type="entry name" value="HTH_MarR-typ"/>
</dbReference>
<dbReference type="InterPro" id="IPR036390">
    <property type="entry name" value="WH_DNA-bd_sf"/>
</dbReference>
<keyword evidence="2" id="KW-0238">DNA-binding</keyword>
<dbReference type="Gene3D" id="1.10.10.10">
    <property type="entry name" value="Winged helix-like DNA-binding domain superfamily/Winged helix DNA-binding domain"/>
    <property type="match status" value="1"/>
</dbReference>
<dbReference type="AlphaFoldDB" id="A0AAC9PT21"/>
<organism evidence="6 7">
    <name type="scientific">Actinoalloteichus fjordicus</name>
    <dbReference type="NCBI Taxonomy" id="1612552"/>
    <lineage>
        <taxon>Bacteria</taxon>
        <taxon>Bacillati</taxon>
        <taxon>Actinomycetota</taxon>
        <taxon>Actinomycetes</taxon>
        <taxon>Pseudonocardiales</taxon>
        <taxon>Pseudonocardiaceae</taxon>
        <taxon>Actinoalloteichus</taxon>
    </lineage>
</organism>
<feature type="region of interest" description="Disordered" evidence="4">
    <location>
        <begin position="1"/>
        <end position="31"/>
    </location>
</feature>
<dbReference type="EMBL" id="CP016076">
    <property type="protein sequence ID" value="APU15411.1"/>
    <property type="molecule type" value="Genomic_DNA"/>
</dbReference>
<dbReference type="Gene3D" id="1.10.287.160">
    <property type="entry name" value="HR1 repeat"/>
    <property type="match status" value="1"/>
</dbReference>
<name>A0AAC9PT21_9PSEU</name>
<evidence type="ECO:0000313" key="6">
    <source>
        <dbReference type="EMBL" id="APU15411.1"/>
    </source>
</evidence>
<evidence type="ECO:0000256" key="3">
    <source>
        <dbReference type="ARBA" id="ARBA00023163"/>
    </source>
</evidence>
<reference evidence="7" key="1">
    <citation type="submission" date="2016-06" db="EMBL/GenBank/DDBJ databases">
        <title>Complete genome sequence of Actinoalloteichus fjordicus DSM 46855 (=ADI127-17), type strain of the new species Actinoalloteichus fjordicus.</title>
        <authorList>
            <person name="Ruckert C."/>
            <person name="Nouioui I."/>
            <person name="Willmese J."/>
            <person name="van Wezel G."/>
            <person name="Klenk H.-P."/>
            <person name="Kalinowski J."/>
            <person name="Zotchev S.B."/>
        </authorList>
    </citation>
    <scope>NUCLEOTIDE SEQUENCE [LARGE SCALE GENOMIC DNA]</scope>
    <source>
        <strain evidence="7">ADI127-7</strain>
    </source>
</reference>
<protein>
    <submittedName>
        <fullName evidence="6">Transcriptional regulator</fullName>
    </submittedName>
</protein>
<keyword evidence="3" id="KW-0804">Transcription</keyword>
<dbReference type="Pfam" id="PF12802">
    <property type="entry name" value="MarR_2"/>
    <property type="match status" value="1"/>
</dbReference>
<dbReference type="GO" id="GO:0003700">
    <property type="term" value="F:DNA-binding transcription factor activity"/>
    <property type="evidence" value="ECO:0007669"/>
    <property type="project" value="InterPro"/>
</dbReference>
<evidence type="ECO:0000256" key="1">
    <source>
        <dbReference type="ARBA" id="ARBA00023015"/>
    </source>
</evidence>
<dbReference type="Proteomes" id="UP000185511">
    <property type="component" value="Chromosome"/>
</dbReference>
<dbReference type="PANTHER" id="PTHR38465:SF2">
    <property type="entry name" value="HTH-TYPE TRANSCRIPTIONAL REGULATOR MMPR5"/>
    <property type="match status" value="1"/>
</dbReference>
<accession>A0AAC9PT21</accession>
<proteinExistence type="predicted"/>
<sequence length="187" mass="20609">MTRRRAADHGAARLDGDVVADRGNEELPDEAARRHADRLAGLLDAAGFPRMPARTLMALLTSPSGELTAEQISKTLDVSPAAVSGAIRYLQSTHLVHTGSLRGTRRRVYSLAPNWYTATLTRSSMYGELRELARASPPSLRPDTAAGQRVEEMADFYAFLNRKFPELLTEWNELRAQGGTHREPPEA</sequence>
<evidence type="ECO:0000259" key="5">
    <source>
        <dbReference type="Pfam" id="PF12802"/>
    </source>
</evidence>
<dbReference type="SUPFAM" id="SSF46785">
    <property type="entry name" value="Winged helix' DNA-binding domain"/>
    <property type="match status" value="1"/>
</dbReference>
<dbReference type="InterPro" id="IPR052362">
    <property type="entry name" value="HTH-GbsR_regulator"/>
</dbReference>
<dbReference type="GO" id="GO:0003677">
    <property type="term" value="F:DNA binding"/>
    <property type="evidence" value="ECO:0007669"/>
    <property type="project" value="UniProtKB-KW"/>
</dbReference>
<feature type="domain" description="HTH marR-type" evidence="5">
    <location>
        <begin position="47"/>
        <end position="107"/>
    </location>
</feature>
<evidence type="ECO:0000313" key="7">
    <source>
        <dbReference type="Proteomes" id="UP000185511"/>
    </source>
</evidence>
<keyword evidence="1" id="KW-0805">Transcription regulation</keyword>
<dbReference type="KEGG" id="acad:UA74_16905"/>
<dbReference type="RefSeq" id="WP_083683278.1">
    <property type="nucleotide sequence ID" value="NZ_CP016076.1"/>
</dbReference>
<dbReference type="PANTHER" id="PTHR38465">
    <property type="entry name" value="HTH-TYPE TRANSCRIPTIONAL REGULATOR MJ1563-RELATED"/>
    <property type="match status" value="1"/>
</dbReference>
<keyword evidence="7" id="KW-1185">Reference proteome</keyword>
<evidence type="ECO:0000256" key="4">
    <source>
        <dbReference type="SAM" id="MobiDB-lite"/>
    </source>
</evidence>